<evidence type="ECO:0000313" key="2">
    <source>
        <dbReference type="Proteomes" id="UP000550136"/>
    </source>
</evidence>
<organism evidence="1 2">
    <name type="scientific">Sphingomonas paucimobilis</name>
    <name type="common">Pseudomonas paucimobilis</name>
    <dbReference type="NCBI Taxonomy" id="13689"/>
    <lineage>
        <taxon>Bacteria</taxon>
        <taxon>Pseudomonadati</taxon>
        <taxon>Pseudomonadota</taxon>
        <taxon>Alphaproteobacteria</taxon>
        <taxon>Sphingomonadales</taxon>
        <taxon>Sphingomonadaceae</taxon>
        <taxon>Sphingomonas</taxon>
    </lineage>
</organism>
<reference evidence="1 2" key="1">
    <citation type="submission" date="2020-05" db="EMBL/GenBank/DDBJ databases">
        <title>Draft Genome Sequences of Sphingomonas sp. Isolated from the International Space Station.</title>
        <authorList>
            <person name="Bijlani S."/>
            <person name="Singh N.K."/>
            <person name="Mason C.E."/>
            <person name="Wang C.C."/>
            <person name="Venkateswaran K."/>
        </authorList>
    </citation>
    <scope>NUCLEOTIDE SEQUENCE [LARGE SCALE GENOMIC DNA]</scope>
    <source>
        <strain evidence="1 2">FKI-L5-BR-P1</strain>
    </source>
</reference>
<proteinExistence type="predicted"/>
<evidence type="ECO:0000313" key="1">
    <source>
        <dbReference type="EMBL" id="NNG55944.1"/>
    </source>
</evidence>
<dbReference type="AlphaFoldDB" id="A0A7Y2PA52"/>
<accession>A0A7Y2PA52</accession>
<dbReference type="EMBL" id="JABEOU010000002">
    <property type="protein sequence ID" value="NNG55944.1"/>
    <property type="molecule type" value="Genomic_DNA"/>
</dbReference>
<name>A0A7Y2PA52_SPHPI</name>
<sequence>MRRNVGRKPQTSANLAAFLHIIDTSRLLKILKGDSSAIIKAAAKAEQAVTWLHNAAAGGAPEIDQPEALAA</sequence>
<gene>
    <name evidence="1" type="ORF">HKX06_00845</name>
</gene>
<comment type="caution">
    <text evidence="1">The sequence shown here is derived from an EMBL/GenBank/DDBJ whole genome shotgun (WGS) entry which is preliminary data.</text>
</comment>
<protein>
    <submittedName>
        <fullName evidence="1">Uncharacterized protein</fullName>
    </submittedName>
</protein>
<dbReference type="Proteomes" id="UP000550136">
    <property type="component" value="Unassembled WGS sequence"/>
</dbReference>